<dbReference type="InterPro" id="IPR036388">
    <property type="entry name" value="WH-like_DNA-bd_sf"/>
</dbReference>
<dbReference type="InterPro" id="IPR000792">
    <property type="entry name" value="Tscrpt_reg_LuxR_C"/>
</dbReference>
<dbReference type="PRINTS" id="PR00038">
    <property type="entry name" value="HTHLUXR"/>
</dbReference>
<evidence type="ECO:0000256" key="1">
    <source>
        <dbReference type="ARBA" id="ARBA00023015"/>
    </source>
</evidence>
<dbReference type="Pfam" id="PF03472">
    <property type="entry name" value="Autoind_bind"/>
    <property type="match status" value="1"/>
</dbReference>
<dbReference type="PROSITE" id="PS00622">
    <property type="entry name" value="HTH_LUXR_1"/>
    <property type="match status" value="1"/>
</dbReference>
<keyword evidence="6" id="KW-1185">Reference proteome</keyword>
<name>A0A286GVM9_9PROT</name>
<dbReference type="SUPFAM" id="SSF75516">
    <property type="entry name" value="Pheromone-binding domain of LuxR-like quorum-sensing transcription factors"/>
    <property type="match status" value="1"/>
</dbReference>
<evidence type="ECO:0000313" key="5">
    <source>
        <dbReference type="EMBL" id="SOD99236.1"/>
    </source>
</evidence>
<keyword evidence="2" id="KW-0238">DNA-binding</keyword>
<dbReference type="Gene3D" id="3.30.450.80">
    <property type="entry name" value="Transcription factor LuxR-like, autoinducer-binding domain"/>
    <property type="match status" value="1"/>
</dbReference>
<feature type="domain" description="HTH luxR-type" evidence="4">
    <location>
        <begin position="171"/>
        <end position="236"/>
    </location>
</feature>
<dbReference type="Gene3D" id="1.10.10.10">
    <property type="entry name" value="Winged helix-like DNA-binding domain superfamily/Winged helix DNA-binding domain"/>
    <property type="match status" value="1"/>
</dbReference>
<sequence>MSVADFVEATTQADSADEIRRLLTAAVERLGFAYTAFSDVSRYQETGDLDCLAVVLTFPEEWTDHYVRQGYADIDPVHHFARHSPRAFTWEQVRAQKGLLARQQTILEECRIAGLPHGVTVPLFGPRGSTALLSAAGEGRELEDPAKLRLVSALAAQFYIAHQALLENEPEVPDFVPLTGREREVLTWSARGKSNWAISEILHISERSVNFHITNAMRKLQASTRIMAVLKAIRHGLIQV</sequence>
<protein>
    <submittedName>
        <fullName evidence="5">Transcriptional regulator, LuxR family</fullName>
    </submittedName>
</protein>
<accession>A0A286GVM9</accession>
<dbReference type="RefSeq" id="WP_176525252.1">
    <property type="nucleotide sequence ID" value="NZ_OCNJ01000008.1"/>
</dbReference>
<dbReference type="Proteomes" id="UP000219621">
    <property type="component" value="Unassembled WGS sequence"/>
</dbReference>
<dbReference type="PROSITE" id="PS50043">
    <property type="entry name" value="HTH_LUXR_2"/>
    <property type="match status" value="1"/>
</dbReference>
<evidence type="ECO:0000256" key="2">
    <source>
        <dbReference type="ARBA" id="ARBA00023125"/>
    </source>
</evidence>
<keyword evidence="3" id="KW-0804">Transcription</keyword>
<organism evidence="5 6">
    <name type="scientific">Caenispirillum bisanense</name>
    <dbReference type="NCBI Taxonomy" id="414052"/>
    <lineage>
        <taxon>Bacteria</taxon>
        <taxon>Pseudomonadati</taxon>
        <taxon>Pseudomonadota</taxon>
        <taxon>Alphaproteobacteria</taxon>
        <taxon>Rhodospirillales</taxon>
        <taxon>Novispirillaceae</taxon>
        <taxon>Caenispirillum</taxon>
    </lineage>
</organism>
<dbReference type="GO" id="GO:0006355">
    <property type="term" value="P:regulation of DNA-templated transcription"/>
    <property type="evidence" value="ECO:0007669"/>
    <property type="project" value="InterPro"/>
</dbReference>
<dbReference type="InterPro" id="IPR005143">
    <property type="entry name" value="TF_LuxR_autoind-bd_dom"/>
</dbReference>
<dbReference type="PANTHER" id="PTHR44688:SF16">
    <property type="entry name" value="DNA-BINDING TRANSCRIPTIONAL ACTIVATOR DEVR_DOSR"/>
    <property type="match status" value="1"/>
</dbReference>
<dbReference type="SUPFAM" id="SSF46894">
    <property type="entry name" value="C-terminal effector domain of the bipartite response regulators"/>
    <property type="match status" value="1"/>
</dbReference>
<dbReference type="InterPro" id="IPR016032">
    <property type="entry name" value="Sig_transdc_resp-reg_C-effctor"/>
</dbReference>
<dbReference type="InterPro" id="IPR036693">
    <property type="entry name" value="TF_LuxR_autoind-bd_dom_sf"/>
</dbReference>
<dbReference type="EMBL" id="OCNJ01000008">
    <property type="protein sequence ID" value="SOD99236.1"/>
    <property type="molecule type" value="Genomic_DNA"/>
</dbReference>
<dbReference type="CDD" id="cd06170">
    <property type="entry name" value="LuxR_C_like"/>
    <property type="match status" value="1"/>
</dbReference>
<dbReference type="GO" id="GO:0003677">
    <property type="term" value="F:DNA binding"/>
    <property type="evidence" value="ECO:0007669"/>
    <property type="project" value="UniProtKB-KW"/>
</dbReference>
<evidence type="ECO:0000259" key="4">
    <source>
        <dbReference type="PROSITE" id="PS50043"/>
    </source>
</evidence>
<dbReference type="AlphaFoldDB" id="A0A286GVM9"/>
<evidence type="ECO:0000313" key="6">
    <source>
        <dbReference type="Proteomes" id="UP000219621"/>
    </source>
</evidence>
<dbReference type="SMART" id="SM00421">
    <property type="entry name" value="HTH_LUXR"/>
    <property type="match status" value="1"/>
</dbReference>
<gene>
    <name evidence="5" type="ORF">SAMN05421508_108265</name>
</gene>
<dbReference type="Pfam" id="PF00196">
    <property type="entry name" value="GerE"/>
    <property type="match status" value="1"/>
</dbReference>
<dbReference type="PANTHER" id="PTHR44688">
    <property type="entry name" value="DNA-BINDING TRANSCRIPTIONAL ACTIVATOR DEVR_DOSR"/>
    <property type="match status" value="1"/>
</dbReference>
<evidence type="ECO:0000256" key="3">
    <source>
        <dbReference type="ARBA" id="ARBA00023163"/>
    </source>
</evidence>
<reference evidence="5 6" key="1">
    <citation type="submission" date="2017-09" db="EMBL/GenBank/DDBJ databases">
        <authorList>
            <person name="Ehlers B."/>
            <person name="Leendertz F.H."/>
        </authorList>
    </citation>
    <scope>NUCLEOTIDE SEQUENCE [LARGE SCALE GENOMIC DNA]</scope>
    <source>
        <strain evidence="5 6">USBA 140</strain>
    </source>
</reference>
<proteinExistence type="predicted"/>
<keyword evidence="1" id="KW-0805">Transcription regulation</keyword>